<dbReference type="Pfam" id="PF20155">
    <property type="entry name" value="TMP_3"/>
    <property type="match status" value="1"/>
</dbReference>
<comment type="caution">
    <text evidence="4">The sequence shown here is derived from an EMBL/GenBank/DDBJ whole genome shotgun (WGS) entry which is preliminary data.</text>
</comment>
<evidence type="ECO:0000259" key="3">
    <source>
        <dbReference type="Pfam" id="PF20155"/>
    </source>
</evidence>
<evidence type="ECO:0000256" key="1">
    <source>
        <dbReference type="SAM" id="Coils"/>
    </source>
</evidence>
<name>A0A150KHJ5_HEYCO</name>
<gene>
    <name evidence="4" type="ORF">B4099_3652</name>
</gene>
<accession>A0A150KHJ5</accession>
<protein>
    <submittedName>
        <fullName evidence="4">Uncharacterized protein</fullName>
    </submittedName>
</protein>
<dbReference type="PANTHER" id="PTHR37813">
    <property type="entry name" value="FELS-2 PROPHAGE PROTEIN"/>
    <property type="match status" value="1"/>
</dbReference>
<proteinExistence type="predicted"/>
<dbReference type="InterPro" id="IPR008258">
    <property type="entry name" value="Transglycosylase_SLT_dom_1"/>
</dbReference>
<feature type="domain" description="Transglycosylase SLT" evidence="2">
    <location>
        <begin position="1127"/>
        <end position="1198"/>
    </location>
</feature>
<feature type="coiled-coil region" evidence="1">
    <location>
        <begin position="789"/>
        <end position="860"/>
    </location>
</feature>
<dbReference type="InterPro" id="IPR013491">
    <property type="entry name" value="Tape_meas_N"/>
</dbReference>
<feature type="coiled-coil region" evidence="1">
    <location>
        <begin position="704"/>
        <end position="760"/>
    </location>
</feature>
<dbReference type="PANTHER" id="PTHR37813:SF1">
    <property type="entry name" value="FELS-2 PROPHAGE PROTEIN"/>
    <property type="match status" value="1"/>
</dbReference>
<feature type="coiled-coil region" evidence="1">
    <location>
        <begin position="44"/>
        <end position="71"/>
    </location>
</feature>
<dbReference type="NCBIfam" id="TIGR02675">
    <property type="entry name" value="tape_meas_nterm"/>
    <property type="match status" value="1"/>
</dbReference>
<evidence type="ECO:0000313" key="4">
    <source>
        <dbReference type="EMBL" id="KYC72290.1"/>
    </source>
</evidence>
<dbReference type="Proteomes" id="UP000075304">
    <property type="component" value="Unassembled WGS sequence"/>
</dbReference>
<dbReference type="PATRIC" id="fig|1398.25.peg.1499"/>
<dbReference type="InterPro" id="IPR023346">
    <property type="entry name" value="Lysozyme-like_dom_sf"/>
</dbReference>
<evidence type="ECO:0000259" key="2">
    <source>
        <dbReference type="Pfam" id="PF01464"/>
    </source>
</evidence>
<evidence type="ECO:0000313" key="5">
    <source>
        <dbReference type="Proteomes" id="UP000075304"/>
    </source>
</evidence>
<reference evidence="4 5" key="1">
    <citation type="submission" date="2016-01" db="EMBL/GenBank/DDBJ databases">
        <title>Genome Sequences of Twelve Sporeforming Bacillus Species Isolated from Foods.</title>
        <authorList>
            <person name="Berendsen E.M."/>
            <person name="Wells-Bennik M.H."/>
            <person name="Krawcyk A.O."/>
            <person name="De Jong A."/>
            <person name="Holsappel S."/>
            <person name="Eijlander R.T."/>
            <person name="Kuipers O.P."/>
        </authorList>
    </citation>
    <scope>NUCLEOTIDE SEQUENCE [LARGE SCALE GENOMIC DNA]</scope>
    <source>
        <strain evidence="4 5">B4099</strain>
    </source>
</reference>
<sequence>MSDGKVVIEVKLDNKGVKSDIQVIETLLKAMGQDTGKDMDANFKKNAERMVKEAEKTADKVDKEFDKLVEQEVKIDDKATRQAEKIHEKVKEETAKPIEQKVQVDESAAVREAQKARQKMVKEAEEARSQISSVLKGSFVGTFLGNMASSAVSTIKNGISGLIHAGIEYNATQDKMMATWTTLAGSATKGKQMVDMINMFQRQTGYATDALNEMEQKIYHIKSSASETETMTRAFTTLGDAMGLSNERLVGVAEQFSQMMATGKAYTGDLNIMTNAFPAFGEALQETTGMTMGTIRKMAEKGQLDAKVVEETLINMSYKYKDATANAMNTTQGLWRSIESNWGRLAGKFTKPIFNLKKSGFKDLEDWLASSKADDYFTNLGKDAAQVVSKITDIVEYVKDHKDTILGFAKAFGILYGEIWAMKKIAGIVDSFNIVMGGLGRLRGSMALTARSSETMAATTVASNEKVAASSEAFSLVGKRMGILRSAANIGGAALIAFGGKWGMIAGIAANFLPEILKAGSGILRFGLQALGTVKNMRFLIGAFGDTGAAIFGLSNPVGWIITAIAAVGTGFYYAYKHIKPFRDSINDLGNDLKGHFMHTMNKVKDFFANPLNLKIKWDSTTVSKSDQKAIDNYAKLVDQAQRKLEDFVVTGRKLSKQNVGSLVKPYEQMAKQITKHFDDATKSAKKNLKYLDGLNSDEYNNILKKTTKANNQNKKEVQKITNEIKGIYENAAKHHRSLTEDEQKKVNKLQDKMNSYAAKSVSKSAKEQQEILGKLRDHAGKLSAQQAAKIVANAKKQEEQTIKHAKNEYKEAVDQAEKKYKGTKNWADEQYYVNRSISKKEYEDIVKNAKRQKDQSIKHAKDQRDAVIANAKTQQRQTVDAAKKQAEGHRDAVDWETGKVLSKYDKFRASFAHVINGITGFFNKIFDKIGMGNINIPQWHPPGYAKGTAGTAKDEIALTGEEGPELAHSPGIGTYIVGKTGPELRYLPKGTSILPHGPSMQLLNKLGIKGYAGGIGDFFTGLWHSVEKGAKTAIDVFSDPSKLISYIKDKIGLSNFRNRYTGVLKDLAIGLPNELFKGIKNKLKDALVVNPSGSGVQRWKPAVVRALAMNGLSTSAEMVNKVLRQIATESGGNPAAVQHGYTDINTITGDLAKGLMQTISATFNAYKFPGHSNIFNGFDNLLAALNYAKHRYGKNLSGLGEGHGYADGTENSSGGHVYVAEKEPEIIETKDGRIAIATRPTSFDDFMAGSKITPISKLKRYAAGTISKAANLVNNVSGPRIILAQVATAAGSGKANSAQIPPIEVQVAVQPQTHVTQWNGKTVYTEIVKYDKQATNIRNIFKGLSTI</sequence>
<dbReference type="RefSeq" id="WP_061574369.1">
    <property type="nucleotide sequence ID" value="NZ_LQYI01000021.1"/>
</dbReference>
<dbReference type="SUPFAM" id="SSF53955">
    <property type="entry name" value="Lysozyme-like"/>
    <property type="match status" value="1"/>
</dbReference>
<dbReference type="EMBL" id="LQYI01000021">
    <property type="protein sequence ID" value="KYC72290.1"/>
    <property type="molecule type" value="Genomic_DNA"/>
</dbReference>
<keyword evidence="1" id="KW-0175">Coiled coil</keyword>
<dbReference type="CDD" id="cd13402">
    <property type="entry name" value="LT_TF-like"/>
    <property type="match status" value="1"/>
</dbReference>
<feature type="domain" description="Tape measure protein N-terminal" evidence="3">
    <location>
        <begin position="166"/>
        <end position="350"/>
    </location>
</feature>
<organism evidence="4 5">
    <name type="scientific">Heyndrickxia coagulans</name>
    <name type="common">Weizmannia coagulans</name>
    <dbReference type="NCBI Taxonomy" id="1398"/>
    <lineage>
        <taxon>Bacteria</taxon>
        <taxon>Bacillati</taxon>
        <taxon>Bacillota</taxon>
        <taxon>Bacilli</taxon>
        <taxon>Bacillales</taxon>
        <taxon>Bacillaceae</taxon>
        <taxon>Heyndrickxia</taxon>
    </lineage>
</organism>
<dbReference type="Pfam" id="PF01464">
    <property type="entry name" value="SLT"/>
    <property type="match status" value="1"/>
</dbReference>